<dbReference type="EMBL" id="FMZW01000010">
    <property type="protein sequence ID" value="SDD37647.1"/>
    <property type="molecule type" value="Genomic_DNA"/>
</dbReference>
<sequence length="246" mass="26855">MLCSASRVRVSNSPRRLGDLVAVAKVRVPQFLEGTQNQGRLAISSAALGPPRTIKETSGAPLWSGARVSGRLSRIPDKFAELDAKYSPRCMNAKRRSDGSIPRGAIASNVKEQRWVIHATKARERGDRQRHRLGNRSSQSALLLNAERRHGASRCLEEPQIATSIPCPMTIALSQGCFAAPAVAVHRSTARSVPCRSGLSQILTATRMLAARISRTIFIAASVTTDETWQEPRTFLEGLPRARDQP</sequence>
<reference evidence="1 2" key="1">
    <citation type="submission" date="2016-10" db="EMBL/GenBank/DDBJ databases">
        <authorList>
            <person name="de Groot N.N."/>
        </authorList>
    </citation>
    <scope>NUCLEOTIDE SEQUENCE [LARGE SCALE GENOMIC DNA]</scope>
    <source>
        <strain evidence="1 2">R5</strain>
    </source>
</reference>
<evidence type="ECO:0000313" key="2">
    <source>
        <dbReference type="Proteomes" id="UP000199245"/>
    </source>
</evidence>
<organism evidence="1 2">
    <name type="scientific">Bradyrhizobium brasilense</name>
    <dbReference type="NCBI Taxonomy" id="1419277"/>
    <lineage>
        <taxon>Bacteria</taxon>
        <taxon>Pseudomonadati</taxon>
        <taxon>Pseudomonadota</taxon>
        <taxon>Alphaproteobacteria</taxon>
        <taxon>Hyphomicrobiales</taxon>
        <taxon>Nitrobacteraceae</taxon>
        <taxon>Bradyrhizobium</taxon>
    </lineage>
</organism>
<accession>A0A1G6UAP1</accession>
<gene>
    <name evidence="1" type="ORF">SAMN05216337_1010158</name>
</gene>
<dbReference type="Proteomes" id="UP000199245">
    <property type="component" value="Unassembled WGS sequence"/>
</dbReference>
<name>A0A1G6UAP1_9BRAD</name>
<protein>
    <submittedName>
        <fullName evidence="1">Uncharacterized protein</fullName>
    </submittedName>
</protein>
<proteinExistence type="predicted"/>
<evidence type="ECO:0000313" key="1">
    <source>
        <dbReference type="EMBL" id="SDD37647.1"/>
    </source>
</evidence>
<dbReference type="AlphaFoldDB" id="A0A1G6UAP1"/>